<keyword evidence="2" id="KW-1185">Reference proteome</keyword>
<name>A0A0D8HI27_9ACTN</name>
<dbReference type="Proteomes" id="UP000032360">
    <property type="component" value="Unassembled WGS sequence"/>
</dbReference>
<dbReference type="EMBL" id="JXYS01000075">
    <property type="protein sequence ID" value="KJF16736.1"/>
    <property type="molecule type" value="Genomic_DNA"/>
</dbReference>
<sequence>MRIAQQNVIYFDLEARLGSKDKDIDGNRPYRLLTIGY</sequence>
<dbReference type="STRING" id="1280514.AXFE_24010"/>
<proteinExistence type="predicted"/>
<reference evidence="1 2" key="1">
    <citation type="submission" date="2015-01" db="EMBL/GenBank/DDBJ databases">
        <title>Draft genome of the acidophilic iron oxidizer Acidithrix ferrooxidans strain Py-F3.</title>
        <authorList>
            <person name="Poehlein A."/>
            <person name="Eisen S."/>
            <person name="Schloemann M."/>
            <person name="Johnson B.D."/>
            <person name="Daniel R."/>
            <person name="Muehling M."/>
        </authorList>
    </citation>
    <scope>NUCLEOTIDE SEQUENCE [LARGE SCALE GENOMIC DNA]</scope>
    <source>
        <strain evidence="1 2">Py-F3</strain>
    </source>
</reference>
<organism evidence="1 2">
    <name type="scientific">Acidithrix ferrooxidans</name>
    <dbReference type="NCBI Taxonomy" id="1280514"/>
    <lineage>
        <taxon>Bacteria</taxon>
        <taxon>Bacillati</taxon>
        <taxon>Actinomycetota</taxon>
        <taxon>Acidimicrobiia</taxon>
        <taxon>Acidimicrobiales</taxon>
        <taxon>Acidimicrobiaceae</taxon>
        <taxon>Acidithrix</taxon>
    </lineage>
</organism>
<accession>A0A0D8HI27</accession>
<evidence type="ECO:0000313" key="1">
    <source>
        <dbReference type="EMBL" id="KJF16736.1"/>
    </source>
</evidence>
<gene>
    <name evidence="1" type="ORF">AXFE_24010</name>
</gene>
<evidence type="ECO:0000313" key="2">
    <source>
        <dbReference type="Proteomes" id="UP000032360"/>
    </source>
</evidence>
<comment type="caution">
    <text evidence="1">The sequence shown here is derived from an EMBL/GenBank/DDBJ whole genome shotgun (WGS) entry which is preliminary data.</text>
</comment>
<protein>
    <submittedName>
        <fullName evidence="1">Uncharacterized protein</fullName>
    </submittedName>
</protein>
<dbReference type="AlphaFoldDB" id="A0A0D8HI27"/>